<feature type="signal peptide" evidence="6">
    <location>
        <begin position="1"/>
        <end position="16"/>
    </location>
</feature>
<reference evidence="8 9" key="1">
    <citation type="journal article" date="2014" name="BMC Genomics">
        <title>Comparative genome sequencing reveals chemotype-specific gene clusters in the toxigenic black mold Stachybotrys.</title>
        <authorList>
            <person name="Semeiks J."/>
            <person name="Borek D."/>
            <person name="Otwinowski Z."/>
            <person name="Grishin N.V."/>
        </authorList>
    </citation>
    <scope>NUCLEOTIDE SEQUENCE [LARGE SCALE GENOMIC DNA]</scope>
    <source>
        <strain evidence="9">CBS 109288 / IBT 7711</strain>
    </source>
</reference>
<evidence type="ECO:0000256" key="3">
    <source>
        <dbReference type="ARBA" id="ARBA00022729"/>
    </source>
</evidence>
<feature type="domain" description="AA1-like" evidence="7">
    <location>
        <begin position="27"/>
        <end position="152"/>
    </location>
</feature>
<evidence type="ECO:0000256" key="6">
    <source>
        <dbReference type="SAM" id="SignalP"/>
    </source>
</evidence>
<keyword evidence="2" id="KW-0964">Secreted</keyword>
<organism evidence="8 9">
    <name type="scientific">Stachybotrys chartarum (strain CBS 109288 / IBT 7711)</name>
    <name type="common">Toxic black mold</name>
    <name type="synonym">Stilbospora chartarum</name>
    <dbReference type="NCBI Taxonomy" id="1280523"/>
    <lineage>
        <taxon>Eukaryota</taxon>
        <taxon>Fungi</taxon>
        <taxon>Dikarya</taxon>
        <taxon>Ascomycota</taxon>
        <taxon>Pezizomycotina</taxon>
        <taxon>Sordariomycetes</taxon>
        <taxon>Hypocreomycetidae</taxon>
        <taxon>Hypocreales</taxon>
        <taxon>Stachybotryaceae</taxon>
        <taxon>Stachybotrys</taxon>
    </lineage>
</organism>
<dbReference type="AlphaFoldDB" id="A0A084AP45"/>
<name>A0A084AP45_STACB</name>
<dbReference type="HOGENOM" id="CLU_144932_1_0_1"/>
<sequence>MHAIALLTGVFAAAAAAVPASRVQARATTENIDIEDLYIRKYSHSNGTTSVSAVGFTLSGDENTDLACQQMNPDFPVPSTVQTCGDSKYRFSLHPGQSDEYEFSLRIYHELGLAVGRWAQGNVPTYCRAGGNGAGDYVCSQVSPTTIVITSDPPPVNP</sequence>
<evidence type="ECO:0000256" key="1">
    <source>
        <dbReference type="ARBA" id="ARBA00004613"/>
    </source>
</evidence>
<evidence type="ECO:0000313" key="9">
    <source>
        <dbReference type="Proteomes" id="UP000028045"/>
    </source>
</evidence>
<evidence type="ECO:0000256" key="2">
    <source>
        <dbReference type="ARBA" id="ARBA00022525"/>
    </source>
</evidence>
<feature type="chain" id="PRO_5001771175" description="AA1-like domain-containing protein" evidence="6">
    <location>
        <begin position="17"/>
        <end position="158"/>
    </location>
</feature>
<gene>
    <name evidence="8" type="ORF">S7711_09966</name>
</gene>
<keyword evidence="9" id="KW-1185">Reference proteome</keyword>
<dbReference type="GO" id="GO:0005576">
    <property type="term" value="C:extracellular region"/>
    <property type="evidence" value="ECO:0007669"/>
    <property type="project" value="UniProtKB-SubCell"/>
</dbReference>
<comment type="caution">
    <text evidence="5">Lacks conserved residue(s) required for the propagation of feature annotation.</text>
</comment>
<evidence type="ECO:0000313" key="8">
    <source>
        <dbReference type="EMBL" id="KEY67074.1"/>
    </source>
</evidence>
<dbReference type="InterPro" id="IPR032382">
    <property type="entry name" value="AltA1"/>
</dbReference>
<keyword evidence="3 6" id="KW-0732">Signal</keyword>
<dbReference type="Pfam" id="PF16541">
    <property type="entry name" value="AltA1"/>
    <property type="match status" value="1"/>
</dbReference>
<dbReference type="PROSITE" id="PS51895">
    <property type="entry name" value="AA1"/>
    <property type="match status" value="1"/>
</dbReference>
<evidence type="ECO:0000256" key="5">
    <source>
        <dbReference type="PROSITE-ProRule" id="PRU01243"/>
    </source>
</evidence>
<dbReference type="Proteomes" id="UP000028045">
    <property type="component" value="Unassembled WGS sequence"/>
</dbReference>
<comment type="subcellular location">
    <subcellularLocation>
        <location evidence="1">Secreted</location>
    </subcellularLocation>
</comment>
<accession>A0A084AP45</accession>
<dbReference type="Gene3D" id="2.40.350.20">
    <property type="match status" value="1"/>
</dbReference>
<dbReference type="OrthoDB" id="3928926at2759"/>
<keyword evidence="4 5" id="KW-1015">Disulfide bond</keyword>
<proteinExistence type="predicted"/>
<dbReference type="EMBL" id="KL648633">
    <property type="protein sequence ID" value="KEY67074.1"/>
    <property type="molecule type" value="Genomic_DNA"/>
</dbReference>
<protein>
    <recommendedName>
        <fullName evidence="7">AA1-like domain-containing protein</fullName>
    </recommendedName>
</protein>
<evidence type="ECO:0000259" key="7">
    <source>
        <dbReference type="PROSITE" id="PS51895"/>
    </source>
</evidence>
<feature type="disulfide bond" evidence="5">
    <location>
        <begin position="127"/>
        <end position="139"/>
    </location>
</feature>
<evidence type="ECO:0000256" key="4">
    <source>
        <dbReference type="ARBA" id="ARBA00023157"/>
    </source>
</evidence>